<evidence type="ECO:0000256" key="7">
    <source>
        <dbReference type="ARBA" id="ARBA00022801"/>
    </source>
</evidence>
<evidence type="ECO:0000256" key="3">
    <source>
        <dbReference type="ARBA" id="ARBA00006880"/>
    </source>
</evidence>
<reference evidence="14" key="1">
    <citation type="journal article" date="2019" name="Int. J. Syst. Evol. Microbiol.">
        <title>The Global Catalogue of Microorganisms (GCM) 10K type strain sequencing project: providing services to taxonomists for standard genome sequencing and annotation.</title>
        <authorList>
            <consortium name="The Broad Institute Genomics Platform"/>
            <consortium name="The Broad Institute Genome Sequencing Center for Infectious Disease"/>
            <person name="Wu L."/>
            <person name="Ma J."/>
        </authorList>
    </citation>
    <scope>NUCLEOTIDE SEQUENCE [LARGE SCALE GENOMIC DNA]</scope>
    <source>
        <strain evidence="14">JCM 18715</strain>
    </source>
</reference>
<evidence type="ECO:0000256" key="2">
    <source>
        <dbReference type="ARBA" id="ARBA00004418"/>
    </source>
</evidence>
<evidence type="ECO:0000256" key="10">
    <source>
        <dbReference type="ARBA" id="ARBA00030835"/>
    </source>
</evidence>
<dbReference type="PANTHER" id="PTHR33308">
    <property type="entry name" value="PEPTIDOGLYCAN HYDROLASE FLGJ"/>
    <property type="match status" value="1"/>
</dbReference>
<evidence type="ECO:0000256" key="11">
    <source>
        <dbReference type="SAM" id="MobiDB-lite"/>
    </source>
</evidence>
<comment type="similarity">
    <text evidence="4">In the C-terminal section; belongs to the glycosyl hydrolase 73 family.</text>
</comment>
<dbReference type="Pfam" id="PF10135">
    <property type="entry name" value="Rod-binding"/>
    <property type="match status" value="1"/>
</dbReference>
<evidence type="ECO:0000259" key="12">
    <source>
        <dbReference type="SMART" id="SM00047"/>
    </source>
</evidence>
<name>A0ABP9Q7X8_9RHOO</name>
<dbReference type="NCBIfam" id="TIGR02541">
    <property type="entry name" value="flagell_FlgJ"/>
    <property type="match status" value="1"/>
</dbReference>
<dbReference type="InterPro" id="IPR013377">
    <property type="entry name" value="FlgJ"/>
</dbReference>
<sequence length="307" mass="33058">MLDPVNIFDPSSLATLKTAAKDQSPEAIKATAKQFEALFLQMVLKTMRESVPQDGMFNSDATRFYQGLSDQQLAAVMAHKGGIGLAAALERQLMQQALSSETDTEPMTLRMPTTRQAQPSTQTPTSMSLPHWTPAATGATANAQAAGAGTPQQFVDALWPQAQDAAHKLDVPPHFLIGQAALETGWGKAEIRRADGQPSYNLFNIKAGKDWQGATVDAQTTEYENGQAVTRTERFRAYSSYAESFADYAQLMQNAPRYASVAGQDSASGFARALQSAGYATDPAYADKLTRVINGTTLRQSLVASAR</sequence>
<comment type="similarity">
    <text evidence="3">In the N-terminal section; belongs to the FlgJ family.</text>
</comment>
<dbReference type="SMART" id="SM00047">
    <property type="entry name" value="LYZ2"/>
    <property type="match status" value="1"/>
</dbReference>
<gene>
    <name evidence="13" type="primary">flgJ</name>
    <name evidence="13" type="ORF">GCM10025770_01740</name>
</gene>
<dbReference type="InterPro" id="IPR019301">
    <property type="entry name" value="Flagellar_prot_FlgJ_N"/>
</dbReference>
<evidence type="ECO:0000256" key="8">
    <source>
        <dbReference type="ARBA" id="ARBA00023295"/>
    </source>
</evidence>
<evidence type="ECO:0000313" key="13">
    <source>
        <dbReference type="EMBL" id="GAA5157888.1"/>
    </source>
</evidence>
<keyword evidence="13" id="KW-0966">Cell projection</keyword>
<evidence type="ECO:0000256" key="1">
    <source>
        <dbReference type="ARBA" id="ARBA00002954"/>
    </source>
</evidence>
<evidence type="ECO:0000313" key="14">
    <source>
        <dbReference type="Proteomes" id="UP001500547"/>
    </source>
</evidence>
<dbReference type="Gene3D" id="1.10.530.10">
    <property type="match status" value="1"/>
</dbReference>
<dbReference type="Proteomes" id="UP001500547">
    <property type="component" value="Unassembled WGS sequence"/>
</dbReference>
<feature type="domain" description="Mannosyl-glycoprotein endo-beta-N-acetylglucosamidase-like" evidence="12">
    <location>
        <begin position="144"/>
        <end position="301"/>
    </location>
</feature>
<keyword evidence="14" id="KW-1185">Reference proteome</keyword>
<protein>
    <recommendedName>
        <fullName evidence="5">Peptidoglycan hydrolase FlgJ</fullName>
    </recommendedName>
    <alternativeName>
        <fullName evidence="10">Muramidase FlgJ</fullName>
    </alternativeName>
</protein>
<evidence type="ECO:0000256" key="5">
    <source>
        <dbReference type="ARBA" id="ARBA00013433"/>
    </source>
</evidence>
<feature type="region of interest" description="Disordered" evidence="11">
    <location>
        <begin position="99"/>
        <end position="134"/>
    </location>
</feature>
<keyword evidence="6" id="KW-0574">Periplasm</keyword>
<keyword evidence="7 13" id="KW-0378">Hydrolase</keyword>
<dbReference type="InterPro" id="IPR002901">
    <property type="entry name" value="MGlyc_endo_b_GlcNAc-like_dom"/>
</dbReference>
<dbReference type="Pfam" id="PF01832">
    <property type="entry name" value="Glucosaminidase"/>
    <property type="match status" value="1"/>
</dbReference>
<proteinExistence type="inferred from homology"/>
<dbReference type="InterPro" id="IPR051056">
    <property type="entry name" value="Glycosyl_Hydrolase_73"/>
</dbReference>
<evidence type="ECO:0000256" key="6">
    <source>
        <dbReference type="ARBA" id="ARBA00022764"/>
    </source>
</evidence>
<keyword evidence="8" id="KW-0326">Glycosidase</keyword>
<keyword evidence="9" id="KW-0961">Cell wall biogenesis/degradation</keyword>
<feature type="compositionally biased region" description="Polar residues" evidence="11">
    <location>
        <begin position="111"/>
        <end position="128"/>
    </location>
</feature>
<keyword evidence="13" id="KW-0282">Flagellum</keyword>
<comment type="caution">
    <text evidence="13">The sequence shown here is derived from an EMBL/GenBank/DDBJ whole genome shotgun (WGS) entry which is preliminary data.</text>
</comment>
<evidence type="ECO:0000256" key="4">
    <source>
        <dbReference type="ARBA" id="ARBA00007974"/>
    </source>
</evidence>
<dbReference type="RefSeq" id="WP_345530928.1">
    <property type="nucleotide sequence ID" value="NZ_BAABLD010000001.1"/>
</dbReference>
<accession>A0ABP9Q7X8</accession>
<keyword evidence="13" id="KW-0969">Cilium</keyword>
<dbReference type="GO" id="GO:0016787">
    <property type="term" value="F:hydrolase activity"/>
    <property type="evidence" value="ECO:0007669"/>
    <property type="project" value="UniProtKB-KW"/>
</dbReference>
<dbReference type="PANTHER" id="PTHR33308:SF9">
    <property type="entry name" value="PEPTIDOGLYCAN HYDROLASE FLGJ"/>
    <property type="match status" value="1"/>
</dbReference>
<comment type="subcellular location">
    <subcellularLocation>
        <location evidence="2">Periplasm</location>
    </subcellularLocation>
</comment>
<comment type="function">
    <text evidence="1">Flagellum-specific muramidase which hydrolyzes the peptidoglycan layer to assemble the rod structure in the periplasmic space.</text>
</comment>
<evidence type="ECO:0000256" key="9">
    <source>
        <dbReference type="ARBA" id="ARBA00023316"/>
    </source>
</evidence>
<dbReference type="Gene3D" id="2.10.70.40">
    <property type="entry name" value="peptidoglycan hydrolase"/>
    <property type="match status" value="1"/>
</dbReference>
<dbReference type="PRINTS" id="PR01002">
    <property type="entry name" value="FLGFLGJ"/>
</dbReference>
<dbReference type="EMBL" id="BAABLD010000001">
    <property type="protein sequence ID" value="GAA5157888.1"/>
    <property type="molecule type" value="Genomic_DNA"/>
</dbReference>
<organism evidence="13 14">
    <name type="scientific">Viridibacterium curvum</name>
    <dbReference type="NCBI Taxonomy" id="1101404"/>
    <lineage>
        <taxon>Bacteria</taxon>
        <taxon>Pseudomonadati</taxon>
        <taxon>Pseudomonadota</taxon>
        <taxon>Betaproteobacteria</taxon>
        <taxon>Rhodocyclales</taxon>
        <taxon>Rhodocyclaceae</taxon>
        <taxon>Viridibacterium</taxon>
    </lineage>
</organism>